<evidence type="ECO:0000313" key="3">
    <source>
        <dbReference type="Proteomes" id="UP000285650"/>
    </source>
</evidence>
<dbReference type="GO" id="GO:0000030">
    <property type="term" value="F:mannosyltransferase activity"/>
    <property type="evidence" value="ECO:0007669"/>
    <property type="project" value="TreeGrafter"/>
</dbReference>
<dbReference type="Proteomes" id="UP000285650">
    <property type="component" value="Unassembled WGS sequence"/>
</dbReference>
<dbReference type="SUPFAM" id="SSF53448">
    <property type="entry name" value="Nucleotide-diphospho-sugar transferases"/>
    <property type="match status" value="1"/>
</dbReference>
<protein>
    <submittedName>
        <fullName evidence="2">Glycosyl transferase</fullName>
    </submittedName>
</protein>
<dbReference type="PANTHER" id="PTHR32385">
    <property type="entry name" value="MANNOSYL PHOSPHORYLINOSITOL CERAMIDE SYNTHASE"/>
    <property type="match status" value="1"/>
</dbReference>
<sequence>MNDTRIPKIIHYIWLGTRPLDKVSQKCMNTWGKYLPDYEVKRWGDDECRDIINSNLYARQAYEAKKYAFVSDYLRVYILYNYGGVYMDTDVQMFKSIDRFLIHGAFTCFENKTQIPTALMASAKGNQWMKALLDYYDDKSFIDADGHMDITTNVDAITNVSLGMGFVPNAQIQVFSDDVHIYTKDYFCPIDTKNKANDIFTENTYAAHLYNGSWRSPLRQKLSKIKKKFGINVNKIFPKFIVRLLEII</sequence>
<dbReference type="InterPro" id="IPR007577">
    <property type="entry name" value="GlycoTrfase_DXD_sugar-bd_CS"/>
</dbReference>
<dbReference type="Pfam" id="PF04488">
    <property type="entry name" value="Gly_transf_sug"/>
    <property type="match status" value="1"/>
</dbReference>
<proteinExistence type="predicted"/>
<dbReference type="RefSeq" id="WP_118222132.1">
    <property type="nucleotide sequence ID" value="NZ_JADNIJ010000033.1"/>
</dbReference>
<dbReference type="EMBL" id="QSKV01000007">
    <property type="protein sequence ID" value="RHE91399.1"/>
    <property type="molecule type" value="Genomic_DNA"/>
</dbReference>
<dbReference type="GO" id="GO:0016020">
    <property type="term" value="C:membrane"/>
    <property type="evidence" value="ECO:0007669"/>
    <property type="project" value="GOC"/>
</dbReference>
<dbReference type="GO" id="GO:0051999">
    <property type="term" value="P:mannosyl-inositol phosphorylceramide biosynthetic process"/>
    <property type="evidence" value="ECO:0007669"/>
    <property type="project" value="TreeGrafter"/>
</dbReference>
<comment type="caution">
    <text evidence="2">The sequence shown here is derived from an EMBL/GenBank/DDBJ whole genome shotgun (WGS) entry which is preliminary data.</text>
</comment>
<dbReference type="InterPro" id="IPR029044">
    <property type="entry name" value="Nucleotide-diphossugar_trans"/>
</dbReference>
<dbReference type="PANTHER" id="PTHR32385:SF15">
    <property type="entry name" value="INOSITOL PHOSPHOCERAMIDE MANNOSYLTRANSFERASE 1"/>
    <property type="match status" value="1"/>
</dbReference>
<dbReference type="AlphaFoldDB" id="A0A414L9C5"/>
<gene>
    <name evidence="2" type="ORF">DW712_11350</name>
</gene>
<name>A0A414L9C5_9BACE</name>
<dbReference type="InterPro" id="IPR051706">
    <property type="entry name" value="Glycosyltransferase_domain"/>
</dbReference>
<organism evidence="2 3">
    <name type="scientific">Bacteroides intestinalis</name>
    <dbReference type="NCBI Taxonomy" id="329854"/>
    <lineage>
        <taxon>Bacteria</taxon>
        <taxon>Pseudomonadati</taxon>
        <taxon>Bacteroidota</taxon>
        <taxon>Bacteroidia</taxon>
        <taxon>Bacteroidales</taxon>
        <taxon>Bacteroidaceae</taxon>
        <taxon>Bacteroides</taxon>
    </lineage>
</organism>
<reference evidence="2 3" key="1">
    <citation type="submission" date="2018-08" db="EMBL/GenBank/DDBJ databases">
        <title>A genome reference for cultivated species of the human gut microbiota.</title>
        <authorList>
            <person name="Zou Y."/>
            <person name="Xue W."/>
            <person name="Luo G."/>
        </authorList>
    </citation>
    <scope>NUCLEOTIDE SEQUENCE [LARGE SCALE GENOMIC DNA]</scope>
    <source>
        <strain evidence="2 3">AM27-17</strain>
    </source>
</reference>
<dbReference type="Gene3D" id="3.90.550.20">
    <property type="match status" value="1"/>
</dbReference>
<keyword evidence="1 2" id="KW-0808">Transferase</keyword>
<accession>A0A414L9C5</accession>
<evidence type="ECO:0000313" key="2">
    <source>
        <dbReference type="EMBL" id="RHE91399.1"/>
    </source>
</evidence>
<evidence type="ECO:0000256" key="1">
    <source>
        <dbReference type="ARBA" id="ARBA00022679"/>
    </source>
</evidence>